<dbReference type="GO" id="GO:0044539">
    <property type="term" value="P:long-chain fatty acid import into cell"/>
    <property type="evidence" value="ECO:0007669"/>
    <property type="project" value="TreeGrafter"/>
</dbReference>
<evidence type="ECO:0000259" key="5">
    <source>
        <dbReference type="Pfam" id="PF00501"/>
    </source>
</evidence>
<dbReference type="PANTHER" id="PTHR43107:SF15">
    <property type="entry name" value="FATTY ACID TRANSPORT PROTEIN 3, ISOFORM A"/>
    <property type="match status" value="1"/>
</dbReference>
<feature type="domain" description="AMP-binding enzyme C-terminal" evidence="6">
    <location>
        <begin position="451"/>
        <end position="526"/>
    </location>
</feature>
<name>A0A1K0IPR2_CUPNE</name>
<accession>A0A1K0IPR2</accession>
<keyword evidence="2" id="KW-0436">Ligase</keyword>
<dbReference type="GO" id="GO:0005324">
    <property type="term" value="F:long-chain fatty acid transmembrane transporter activity"/>
    <property type="evidence" value="ECO:0007669"/>
    <property type="project" value="TreeGrafter"/>
</dbReference>
<dbReference type="PANTHER" id="PTHR43107">
    <property type="entry name" value="LONG-CHAIN FATTY ACID TRANSPORT PROTEIN"/>
    <property type="match status" value="1"/>
</dbReference>
<sequence>MTQASTAPKAAIATDIQAAFGCPESWTMASILARRAELSGDRVFLRFMPDGRSYTYRDLHRETNGIAHALRAMGVGYRDHAAVISENCPEQLFSFFALGKLGAVSVPINTAAKGALLRDYLARADCSALIVAESLVDGVLEIAAALPLLRCVVVIGDPARAQGLFAGTAVAVHGFPADCATDDAVESTVVFSDLAYLMYTSGTTGPSKAIMIPHVCAHFWGEQTIRYRYYRPDDVDYVFLPVFHASALLIQVTGSLMAGGTVALTPRFSASRFWADVRACGATRFNSIGAVGQFLWSQPPGPQDRDHKLRLCSLAPAPWFVLDFEKRFGVRVINGYALSDYCAATWRPLDASPEKIFSCGIPRDEVSVRIVDDNDFDVPPGTPGEILLRNEQPWATPLGYYKMPEATVAAQRNLWFHTGDRGYLDQDGYLYFTDRKKDAMRRRGENISAFEVESVILGHAAVKAVAVYAVRSELTEDEVAASVVLQEGTSLSAEDLVRYCAGNMSAYMVPRFIEFIDALPLTPTSKVEKYKLRERAQASPERLWDRDRQMAEYARRQ</sequence>
<proteinExistence type="inferred from homology"/>
<dbReference type="GO" id="GO:0005524">
    <property type="term" value="F:ATP binding"/>
    <property type="evidence" value="ECO:0007669"/>
    <property type="project" value="UniProtKB-KW"/>
</dbReference>
<keyword evidence="3" id="KW-0547">Nucleotide-binding</keyword>
<feature type="domain" description="AMP-dependent synthetase/ligase" evidence="5">
    <location>
        <begin position="33"/>
        <end position="392"/>
    </location>
</feature>
<dbReference type="GO" id="GO:0004467">
    <property type="term" value="F:long-chain fatty acid-CoA ligase activity"/>
    <property type="evidence" value="ECO:0007669"/>
    <property type="project" value="TreeGrafter"/>
</dbReference>
<dbReference type="Gene3D" id="3.30.300.30">
    <property type="match status" value="1"/>
</dbReference>
<evidence type="ECO:0000259" key="6">
    <source>
        <dbReference type="Pfam" id="PF13193"/>
    </source>
</evidence>
<dbReference type="AlphaFoldDB" id="A0A1K0IPR2"/>
<protein>
    <submittedName>
        <fullName evidence="7">AMP-binding enzyme</fullName>
    </submittedName>
</protein>
<dbReference type="InterPro" id="IPR042099">
    <property type="entry name" value="ANL_N_sf"/>
</dbReference>
<evidence type="ECO:0000256" key="4">
    <source>
        <dbReference type="ARBA" id="ARBA00022840"/>
    </source>
</evidence>
<dbReference type="EMBL" id="FMSH01000486">
    <property type="protein sequence ID" value="SCU96144.1"/>
    <property type="molecule type" value="Genomic_DNA"/>
</dbReference>
<dbReference type="RefSeq" id="WP_422696098.1">
    <property type="nucleotide sequence ID" value="NZ_FMSH01000486.1"/>
</dbReference>
<reference evidence="7" key="1">
    <citation type="submission" date="2016-09" db="EMBL/GenBank/DDBJ databases">
        <authorList>
            <person name="Capua I."/>
            <person name="De Benedictis P."/>
            <person name="Joannis T."/>
            <person name="Lombin L.H."/>
            <person name="Cattoli G."/>
        </authorList>
    </citation>
    <scope>NUCLEOTIDE SEQUENCE</scope>
    <source>
        <strain evidence="7">B9</strain>
    </source>
</reference>
<dbReference type="InterPro" id="IPR025110">
    <property type="entry name" value="AMP-bd_C"/>
</dbReference>
<dbReference type="Gene3D" id="3.40.50.12780">
    <property type="entry name" value="N-terminal domain of ligase-like"/>
    <property type="match status" value="1"/>
</dbReference>
<dbReference type="Pfam" id="PF00501">
    <property type="entry name" value="AMP-binding"/>
    <property type="match status" value="1"/>
</dbReference>
<dbReference type="CDD" id="cd05934">
    <property type="entry name" value="FACL_DitJ_like"/>
    <property type="match status" value="1"/>
</dbReference>
<dbReference type="PROSITE" id="PS00455">
    <property type="entry name" value="AMP_BINDING"/>
    <property type="match status" value="1"/>
</dbReference>
<dbReference type="Pfam" id="PF13193">
    <property type="entry name" value="AMP-binding_C"/>
    <property type="match status" value="1"/>
</dbReference>
<organism evidence="7">
    <name type="scientific">Cupriavidus necator</name>
    <name type="common">Alcaligenes eutrophus</name>
    <name type="synonym">Ralstonia eutropha</name>
    <dbReference type="NCBI Taxonomy" id="106590"/>
    <lineage>
        <taxon>Bacteria</taxon>
        <taxon>Pseudomonadati</taxon>
        <taxon>Pseudomonadota</taxon>
        <taxon>Betaproteobacteria</taxon>
        <taxon>Burkholderiales</taxon>
        <taxon>Burkholderiaceae</taxon>
        <taxon>Cupriavidus</taxon>
    </lineage>
</organism>
<dbReference type="GO" id="GO:0005886">
    <property type="term" value="C:plasma membrane"/>
    <property type="evidence" value="ECO:0007669"/>
    <property type="project" value="TreeGrafter"/>
</dbReference>
<comment type="similarity">
    <text evidence="1">Belongs to the ATP-dependent AMP-binding enzyme family.</text>
</comment>
<keyword evidence="4" id="KW-0067">ATP-binding</keyword>
<evidence type="ECO:0000313" key="7">
    <source>
        <dbReference type="EMBL" id="SCU96144.1"/>
    </source>
</evidence>
<dbReference type="InterPro" id="IPR045851">
    <property type="entry name" value="AMP-bd_C_sf"/>
</dbReference>
<evidence type="ECO:0000256" key="1">
    <source>
        <dbReference type="ARBA" id="ARBA00006432"/>
    </source>
</evidence>
<dbReference type="InterPro" id="IPR020845">
    <property type="entry name" value="AMP-binding_CS"/>
</dbReference>
<gene>
    <name evidence="7" type="ORF">CNECB9_5360044</name>
</gene>
<evidence type="ECO:0000256" key="2">
    <source>
        <dbReference type="ARBA" id="ARBA00022598"/>
    </source>
</evidence>
<dbReference type="InterPro" id="IPR000873">
    <property type="entry name" value="AMP-dep_synth/lig_dom"/>
</dbReference>
<evidence type="ECO:0000256" key="3">
    <source>
        <dbReference type="ARBA" id="ARBA00022741"/>
    </source>
</evidence>
<dbReference type="SUPFAM" id="SSF56801">
    <property type="entry name" value="Acetyl-CoA synthetase-like"/>
    <property type="match status" value="1"/>
</dbReference>